<comment type="caution">
    <text evidence="2">The sequence shown here is derived from an EMBL/GenBank/DDBJ whole genome shotgun (WGS) entry which is preliminary data.</text>
</comment>
<feature type="region of interest" description="Disordered" evidence="1">
    <location>
        <begin position="1"/>
        <end position="52"/>
    </location>
</feature>
<sequence>MGFPPKPRTDWLLTVPFPGPGRNTGTTGSEQRPERPKLQQKTAKSQDQTPCHAMPCHAEHSVFLPVPSEVSSCYGQAIRAAGSVRVPYASEQTPQSPRAYDTPGVHVQRKKGLGRIVEPSVENGLAAGRLTADG</sequence>
<gene>
    <name evidence="2" type="ORF">E4U09_002203</name>
</gene>
<feature type="compositionally biased region" description="Polar residues" evidence="1">
    <location>
        <begin position="39"/>
        <end position="49"/>
    </location>
</feature>
<dbReference type="Proteomes" id="UP000707071">
    <property type="component" value="Unassembled WGS sequence"/>
</dbReference>
<name>A0A9P7QL34_9HYPO</name>
<keyword evidence="3" id="KW-1185">Reference proteome</keyword>
<proteinExistence type="predicted"/>
<evidence type="ECO:0000313" key="3">
    <source>
        <dbReference type="Proteomes" id="UP000707071"/>
    </source>
</evidence>
<organism evidence="2 3">
    <name type="scientific">Claviceps aff. purpurea</name>
    <dbReference type="NCBI Taxonomy" id="1967640"/>
    <lineage>
        <taxon>Eukaryota</taxon>
        <taxon>Fungi</taxon>
        <taxon>Dikarya</taxon>
        <taxon>Ascomycota</taxon>
        <taxon>Pezizomycotina</taxon>
        <taxon>Sordariomycetes</taxon>
        <taxon>Hypocreomycetidae</taxon>
        <taxon>Hypocreales</taxon>
        <taxon>Clavicipitaceae</taxon>
        <taxon>Claviceps</taxon>
    </lineage>
</organism>
<dbReference type="EMBL" id="SRRH01000195">
    <property type="protein sequence ID" value="KAG6295378.1"/>
    <property type="molecule type" value="Genomic_DNA"/>
</dbReference>
<evidence type="ECO:0000256" key="1">
    <source>
        <dbReference type="SAM" id="MobiDB-lite"/>
    </source>
</evidence>
<accession>A0A9P7QL34</accession>
<dbReference type="AlphaFoldDB" id="A0A9P7QL34"/>
<evidence type="ECO:0000313" key="2">
    <source>
        <dbReference type="EMBL" id="KAG6295378.1"/>
    </source>
</evidence>
<reference evidence="2 3" key="1">
    <citation type="journal article" date="2020" name="bioRxiv">
        <title>Whole genome comparisons of ergot fungi reveals the divergence and evolution of species within the genus Claviceps are the result of varying mechanisms driving genome evolution and host range expansion.</title>
        <authorList>
            <person name="Wyka S.A."/>
            <person name="Mondo S.J."/>
            <person name="Liu M."/>
            <person name="Dettman J."/>
            <person name="Nalam V."/>
            <person name="Broders K.D."/>
        </authorList>
    </citation>
    <scope>NUCLEOTIDE SEQUENCE [LARGE SCALE GENOMIC DNA]</scope>
    <source>
        <strain evidence="2 3">Clav52</strain>
    </source>
</reference>
<protein>
    <submittedName>
        <fullName evidence="2">Uncharacterized protein</fullName>
    </submittedName>
</protein>